<dbReference type="InterPro" id="IPR012334">
    <property type="entry name" value="Pectin_lyas_fold"/>
</dbReference>
<evidence type="ECO:0000259" key="6">
    <source>
        <dbReference type="SMART" id="SM00722"/>
    </source>
</evidence>
<evidence type="ECO:0000313" key="7">
    <source>
        <dbReference type="EMBL" id="PVZ68997.1"/>
    </source>
</evidence>
<evidence type="ECO:0000313" key="8">
    <source>
        <dbReference type="Proteomes" id="UP000244906"/>
    </source>
</evidence>
<feature type="compositionally biased region" description="Polar residues" evidence="4">
    <location>
        <begin position="439"/>
        <end position="450"/>
    </location>
</feature>
<dbReference type="Proteomes" id="UP000244906">
    <property type="component" value="Unassembled WGS sequence"/>
</dbReference>
<feature type="domain" description="Carbohydrate-binding/sugar hydrolysis" evidence="6">
    <location>
        <begin position="195"/>
        <end position="383"/>
    </location>
</feature>
<evidence type="ECO:0000256" key="3">
    <source>
        <dbReference type="ARBA" id="ARBA00022786"/>
    </source>
</evidence>
<dbReference type="SMART" id="SM00722">
    <property type="entry name" value="CASH"/>
    <property type="match status" value="2"/>
</dbReference>
<dbReference type="SUPFAM" id="SSF51126">
    <property type="entry name" value="Pectin lyase-like"/>
    <property type="match status" value="1"/>
</dbReference>
<dbReference type="InterPro" id="IPR006626">
    <property type="entry name" value="PbH1"/>
</dbReference>
<evidence type="ECO:0000256" key="4">
    <source>
        <dbReference type="SAM" id="MobiDB-lite"/>
    </source>
</evidence>
<dbReference type="Pfam" id="PF05048">
    <property type="entry name" value="NosD"/>
    <property type="match status" value="1"/>
</dbReference>
<accession>A0A2V1GWF6</accession>
<dbReference type="NCBIfam" id="TIGR03804">
    <property type="entry name" value="para_beta_helix"/>
    <property type="match status" value="3"/>
</dbReference>
<comment type="pathway">
    <text evidence="1">Protein modification; protein ubiquitination.</text>
</comment>
<dbReference type="RefSeq" id="WP_116687379.1">
    <property type="nucleotide sequence ID" value="NZ_CAWNYD010000004.1"/>
</dbReference>
<dbReference type="InterPro" id="IPR011050">
    <property type="entry name" value="Pectin_lyase_fold/virulence"/>
</dbReference>
<feature type="signal peptide" evidence="5">
    <location>
        <begin position="1"/>
        <end position="25"/>
    </location>
</feature>
<keyword evidence="8" id="KW-1185">Reference proteome</keyword>
<dbReference type="EMBL" id="QDDL01000004">
    <property type="protein sequence ID" value="PVZ68997.1"/>
    <property type="molecule type" value="Genomic_DNA"/>
</dbReference>
<keyword evidence="2" id="KW-0677">Repeat</keyword>
<gene>
    <name evidence="7" type="ORF">DC094_12190</name>
</gene>
<feature type="region of interest" description="Disordered" evidence="4">
    <location>
        <begin position="439"/>
        <end position="460"/>
    </location>
</feature>
<keyword evidence="3" id="KW-0833">Ubl conjugation pathway</keyword>
<dbReference type="PANTHER" id="PTHR22990">
    <property type="entry name" value="F-BOX ONLY PROTEIN"/>
    <property type="match status" value="1"/>
</dbReference>
<proteinExistence type="predicted"/>
<dbReference type="PANTHER" id="PTHR22990:SF15">
    <property type="entry name" value="F-BOX ONLY PROTEIN 10"/>
    <property type="match status" value="1"/>
</dbReference>
<reference evidence="7 8" key="1">
    <citation type="submission" date="2018-04" db="EMBL/GenBank/DDBJ databases">
        <title>Thalassorhabdus spongiae gen. nov., sp. nov., isolated from a marine sponge in South-West Iceland.</title>
        <authorList>
            <person name="Knobloch S."/>
            <person name="Daussin A."/>
            <person name="Johannsson R."/>
            <person name="Marteinsson V.T."/>
        </authorList>
    </citation>
    <scope>NUCLEOTIDE SEQUENCE [LARGE SCALE GENOMIC DNA]</scope>
    <source>
        <strain evidence="7 8">Hp12</strain>
    </source>
</reference>
<dbReference type="InterPro" id="IPR006633">
    <property type="entry name" value="Carb-bd_sugar_hydrolysis-dom"/>
</dbReference>
<feature type="chain" id="PRO_5016129670" evidence="5">
    <location>
        <begin position="26"/>
        <end position="460"/>
    </location>
</feature>
<name>A0A2V1GWF6_9GAMM</name>
<evidence type="ECO:0000256" key="2">
    <source>
        <dbReference type="ARBA" id="ARBA00022737"/>
    </source>
</evidence>
<dbReference type="NCBIfam" id="TIGR04247">
    <property type="entry name" value="NosD_copper_fam"/>
    <property type="match status" value="1"/>
</dbReference>
<dbReference type="InterPro" id="IPR007742">
    <property type="entry name" value="NosD_dom"/>
</dbReference>
<dbReference type="OrthoDB" id="9767990at2"/>
<protein>
    <submittedName>
        <fullName evidence="7">Copper-binding protein</fullName>
    </submittedName>
</protein>
<dbReference type="Gene3D" id="2.160.20.10">
    <property type="entry name" value="Single-stranded right-handed beta-helix, Pectin lyase-like"/>
    <property type="match status" value="2"/>
</dbReference>
<evidence type="ECO:0000256" key="1">
    <source>
        <dbReference type="ARBA" id="ARBA00004906"/>
    </source>
</evidence>
<dbReference type="AlphaFoldDB" id="A0A2V1GWF6"/>
<feature type="domain" description="Carbohydrate-binding/sugar hydrolysis" evidence="6">
    <location>
        <begin position="42"/>
        <end position="189"/>
    </location>
</feature>
<keyword evidence="5" id="KW-0732">Signal</keyword>
<organism evidence="7 8">
    <name type="scientific">Pelagibaculum spongiae</name>
    <dbReference type="NCBI Taxonomy" id="2080658"/>
    <lineage>
        <taxon>Bacteria</taxon>
        <taxon>Pseudomonadati</taxon>
        <taxon>Pseudomonadota</taxon>
        <taxon>Gammaproteobacteria</taxon>
        <taxon>Oceanospirillales</taxon>
        <taxon>Pelagibaculum</taxon>
    </lineage>
</organism>
<comment type="caution">
    <text evidence="7">The sequence shown here is derived from an EMBL/GenBank/DDBJ whole genome shotgun (WGS) entry which is preliminary data.</text>
</comment>
<dbReference type="InterPro" id="IPR051550">
    <property type="entry name" value="SCF-Subunits/Alg-Epimerases"/>
</dbReference>
<dbReference type="SMART" id="SM00710">
    <property type="entry name" value="PbH1"/>
    <property type="match status" value="9"/>
</dbReference>
<sequence>MFRYLSRRRFYLITGLLLVPFSISAETLQITVDNFSTQYQKAQAGDQLILAPGVYPAFSIEKPISILGQEGVIVDAKGLGHAVEIKSKNVTLKRLKIINWGEDLTELDSGIFVNRGSDQVVIEDNHLQGNGSGVWVDGALDIRIESNRMIGNPNVRSFDRGNGIHLFNVFGALIKNNHISQTRDGIYIDTSNKNRLVGNKIHDLRYGVHYMYSNYNEVIGNHTWNTRTGYALMQSHHLTVIGNQSKNDQNYGILMNYITYSALKDNRVEGAQPNALLAGSRKGDSGQGGEGKAIFVYNSLFNEIQGNYLANSDLGIHLTAGSKNNKISKNAFVGNRNQVKYVSNKQQEWSQEGVGNYWSDYLGWDMDGNQRGDTAYEPNDQIDRLIWKFPAAKYLFNAPAIELLRWVQRQFPVFKDQGVQDSYPLMEVPKKIQLSLQHSENQQFNGQTKDGAQAVKEKRP</sequence>
<evidence type="ECO:0000256" key="5">
    <source>
        <dbReference type="SAM" id="SignalP"/>
    </source>
</evidence>
<dbReference type="InterPro" id="IPR026464">
    <property type="entry name" value="NosD_copper_fam"/>
</dbReference>
<dbReference type="InterPro" id="IPR022441">
    <property type="entry name" value="Para_beta_helix_rpt-2"/>
</dbReference>